<comment type="subunit">
    <text evidence="2">Homotetramer.</text>
</comment>
<evidence type="ECO:0000256" key="1">
    <source>
        <dbReference type="ARBA" id="ARBA00023125"/>
    </source>
</evidence>
<protein>
    <recommendedName>
        <fullName evidence="2 3">Single-stranded DNA-binding protein</fullName>
        <shortName evidence="2">SSB</shortName>
    </recommendedName>
</protein>
<dbReference type="Proteomes" id="UP000767291">
    <property type="component" value="Unassembled WGS sequence"/>
</dbReference>
<gene>
    <name evidence="5" type="ORF">J2Z43_001063</name>
</gene>
<feature type="short sequence motif" description="Important for interaction with partner proteins" evidence="2">
    <location>
        <begin position="130"/>
        <end position="135"/>
    </location>
</feature>
<evidence type="ECO:0000313" key="6">
    <source>
        <dbReference type="Proteomes" id="UP000767291"/>
    </source>
</evidence>
<sequence length="135" mass="15179">MNNITLVGRLTRDPELKYFQSGTAKLTFSIAVDRDYKTKDGNKLTDYIPVEALGKSAETWSNYLGKGRQVGIQGSMYVDRYTDESGNNRTFTKVHAKNVEFLDSGKDKTSNEPQFEPQGLDPQGFQAIDDDDIPF</sequence>
<dbReference type="Pfam" id="PF00436">
    <property type="entry name" value="SSB"/>
    <property type="match status" value="1"/>
</dbReference>
<comment type="caution">
    <text evidence="2">Lacks conserved residue(s) required for the propagation of feature annotation.</text>
</comment>
<keyword evidence="6" id="KW-1185">Reference proteome</keyword>
<dbReference type="PANTHER" id="PTHR10302:SF0">
    <property type="entry name" value="SINGLE-STRANDED DNA-BINDING PROTEIN, MITOCHONDRIAL"/>
    <property type="match status" value="1"/>
</dbReference>
<comment type="caution">
    <text evidence="5">The sequence shown here is derived from an EMBL/GenBank/DDBJ whole genome shotgun (WGS) entry which is preliminary data.</text>
</comment>
<keyword evidence="2" id="KW-0234">DNA repair</keyword>
<dbReference type="SUPFAM" id="SSF50249">
    <property type="entry name" value="Nucleic acid-binding proteins"/>
    <property type="match status" value="1"/>
</dbReference>
<reference evidence="5 6" key="1">
    <citation type="submission" date="2021-03" db="EMBL/GenBank/DDBJ databases">
        <title>Genomic Encyclopedia of Type Strains, Phase IV (KMG-IV): sequencing the most valuable type-strain genomes for metagenomic binning, comparative biology and taxonomic classification.</title>
        <authorList>
            <person name="Goeker M."/>
        </authorList>
    </citation>
    <scope>NUCLEOTIDE SEQUENCE [LARGE SCALE GENOMIC DNA]</scope>
    <source>
        <strain evidence="5 6">DSM 1289</strain>
    </source>
</reference>
<evidence type="ECO:0000256" key="4">
    <source>
        <dbReference type="SAM" id="MobiDB-lite"/>
    </source>
</evidence>
<feature type="region of interest" description="Disordered" evidence="4">
    <location>
        <begin position="103"/>
        <end position="135"/>
    </location>
</feature>
<dbReference type="EMBL" id="JAGGJX010000001">
    <property type="protein sequence ID" value="MBP1854673.1"/>
    <property type="molecule type" value="Genomic_DNA"/>
</dbReference>
<dbReference type="PROSITE" id="PS50935">
    <property type="entry name" value="SSB"/>
    <property type="match status" value="1"/>
</dbReference>
<evidence type="ECO:0000256" key="2">
    <source>
        <dbReference type="HAMAP-Rule" id="MF_00984"/>
    </source>
</evidence>
<dbReference type="InterPro" id="IPR012340">
    <property type="entry name" value="NA-bd_OB-fold"/>
</dbReference>
<keyword evidence="2" id="KW-0233">DNA recombination</keyword>
<comment type="function">
    <text evidence="2">Plays an important role in DNA replication, recombination and repair. Binds to ssDNA and to an array of partner proteins to recruit them to their sites of action during DNA metabolism.</text>
</comment>
<keyword evidence="1 2" id="KW-0238">DNA-binding</keyword>
<keyword evidence="2" id="KW-0235">DNA replication</keyword>
<dbReference type="CDD" id="cd04496">
    <property type="entry name" value="SSB_OBF"/>
    <property type="match status" value="1"/>
</dbReference>
<dbReference type="Gene3D" id="2.40.50.140">
    <property type="entry name" value="Nucleic acid-binding proteins"/>
    <property type="match status" value="1"/>
</dbReference>
<keyword evidence="2" id="KW-0227">DNA damage</keyword>
<evidence type="ECO:0000313" key="5">
    <source>
        <dbReference type="EMBL" id="MBP1854673.1"/>
    </source>
</evidence>
<dbReference type="PIRSF" id="PIRSF002070">
    <property type="entry name" value="SSB"/>
    <property type="match status" value="1"/>
</dbReference>
<evidence type="ECO:0000256" key="3">
    <source>
        <dbReference type="PIRNR" id="PIRNR002070"/>
    </source>
</evidence>
<organism evidence="5 6">
    <name type="scientific">Metaclostridioides mangenotii</name>
    <dbReference type="NCBI Taxonomy" id="1540"/>
    <lineage>
        <taxon>Bacteria</taxon>
        <taxon>Bacillati</taxon>
        <taxon>Bacillota</taxon>
        <taxon>Clostridia</taxon>
        <taxon>Peptostreptococcales</taxon>
        <taxon>Peptostreptococcaceae</taxon>
        <taxon>Metaclostridioides</taxon>
    </lineage>
</organism>
<dbReference type="NCBIfam" id="TIGR00621">
    <property type="entry name" value="ssb"/>
    <property type="match status" value="1"/>
</dbReference>
<dbReference type="InterPro" id="IPR011344">
    <property type="entry name" value="ssDNA-bd"/>
</dbReference>
<dbReference type="GO" id="GO:0003677">
    <property type="term" value="F:DNA binding"/>
    <property type="evidence" value="ECO:0007669"/>
    <property type="project" value="UniProtKB-KW"/>
</dbReference>
<dbReference type="PANTHER" id="PTHR10302">
    <property type="entry name" value="SINGLE-STRANDED DNA-BINDING PROTEIN"/>
    <property type="match status" value="1"/>
</dbReference>
<accession>A0ABS4E9Q3</accession>
<dbReference type="HAMAP" id="MF_00984">
    <property type="entry name" value="SSB"/>
    <property type="match status" value="1"/>
</dbReference>
<proteinExistence type="inferred from homology"/>
<dbReference type="InterPro" id="IPR000424">
    <property type="entry name" value="Primosome_PriB/ssb"/>
</dbReference>
<dbReference type="RefSeq" id="WP_209456150.1">
    <property type="nucleotide sequence ID" value="NZ_BAAACS010000012.1"/>
</dbReference>
<name>A0ABS4E9Q3_9FIRM</name>